<sequence>MFIGLQLDRGNLGNAATDNLMKDIGITQNEYNNGSTIQVVCFMAAEFPSQMILSRVGFQRWLPFLMYGVGEKRGATEFLTRLSPPQPLGFHGEQSLFSRTEYYITRALIGICEGGFIPGAVLYTSFFYKSGELAIRLSLFCLLAAAILPLRGTAGKTGWFWLFIIEGLLTCVVAIFSYVWLPVSPVDTKTFIVRKGWFTEREEIIAVNRILRDDPAKGLSSVKNAIVWRDIKEAWMDPALWGLLFIGLIAYIPQNPVQAYLNLSLKRMGYTTFQSNMLGIPSAVLQIITMLLLSYSSDYFKERTWHCFFGEAWSLPCLAALLALPDGGREWGRFALITLIAGYPYFHPIMTSWISENSFSVKKRSISVATYNVIVQWGSIVDHRGNIILIVLCGASLVAYVLNWMWIGHLNKKKSAKWEAMTQEEQIAYQEDLPAREADGNKRLDIRYSR</sequence>
<evidence type="ECO:0000313" key="2">
    <source>
        <dbReference type="Proteomes" id="UP001241377"/>
    </source>
</evidence>
<protein>
    <submittedName>
        <fullName evidence="1">Uncharacterized protein</fullName>
    </submittedName>
</protein>
<gene>
    <name evidence="1" type="ORF">QFC19_001414</name>
</gene>
<organism evidence="1 2">
    <name type="scientific">Naganishia cerealis</name>
    <dbReference type="NCBI Taxonomy" id="610337"/>
    <lineage>
        <taxon>Eukaryota</taxon>
        <taxon>Fungi</taxon>
        <taxon>Dikarya</taxon>
        <taxon>Basidiomycota</taxon>
        <taxon>Agaricomycotina</taxon>
        <taxon>Tremellomycetes</taxon>
        <taxon>Filobasidiales</taxon>
        <taxon>Filobasidiaceae</taxon>
        <taxon>Naganishia</taxon>
    </lineage>
</organism>
<evidence type="ECO:0000313" key="1">
    <source>
        <dbReference type="EMBL" id="KAJ9110905.1"/>
    </source>
</evidence>
<keyword evidence="2" id="KW-1185">Reference proteome</keyword>
<name>A0ACC2WGJ6_9TREE</name>
<accession>A0ACC2WGJ6</accession>
<dbReference type="Proteomes" id="UP001241377">
    <property type="component" value="Unassembled WGS sequence"/>
</dbReference>
<proteinExistence type="predicted"/>
<dbReference type="EMBL" id="JASBWR010000010">
    <property type="protein sequence ID" value="KAJ9110905.1"/>
    <property type="molecule type" value="Genomic_DNA"/>
</dbReference>
<reference evidence="1" key="1">
    <citation type="submission" date="2023-04" db="EMBL/GenBank/DDBJ databases">
        <title>Draft Genome sequencing of Naganishia species isolated from polar environments using Oxford Nanopore Technology.</title>
        <authorList>
            <person name="Leo P."/>
            <person name="Venkateswaran K."/>
        </authorList>
    </citation>
    <scope>NUCLEOTIDE SEQUENCE</scope>
    <source>
        <strain evidence="1">MNA-CCFEE 5261</strain>
    </source>
</reference>
<comment type="caution">
    <text evidence="1">The sequence shown here is derived from an EMBL/GenBank/DDBJ whole genome shotgun (WGS) entry which is preliminary data.</text>
</comment>